<evidence type="ECO:0000256" key="13">
    <source>
        <dbReference type="SAM" id="Phobius"/>
    </source>
</evidence>
<keyword evidence="9 13" id="KW-0472">Membrane</keyword>
<feature type="transmembrane region" description="Helical" evidence="13">
    <location>
        <begin position="117"/>
        <end position="143"/>
    </location>
</feature>
<dbReference type="PROSITE" id="PS50262">
    <property type="entry name" value="G_PROTEIN_RECEP_F1_2"/>
    <property type="match status" value="2"/>
</dbReference>
<comment type="subcellular location">
    <subcellularLocation>
        <location evidence="2">Cell membrane</location>
        <topology evidence="2">Multi-pass membrane protein</topology>
    </subcellularLocation>
</comment>
<dbReference type="Pfam" id="PF00001">
    <property type="entry name" value="7tm_1"/>
    <property type="match status" value="1"/>
</dbReference>
<protein>
    <submittedName>
        <fullName evidence="15">Putative olfactory receptor 2B8</fullName>
    </submittedName>
</protein>
<dbReference type="Gene3D" id="1.20.1070.10">
    <property type="entry name" value="Rhodopsin 7-helix transmembrane proteins"/>
    <property type="match status" value="2"/>
</dbReference>
<keyword evidence="7 13" id="KW-1133">Transmembrane helix</keyword>
<dbReference type="GO" id="GO:0005886">
    <property type="term" value="C:plasma membrane"/>
    <property type="evidence" value="ECO:0007669"/>
    <property type="project" value="UniProtKB-SubCell"/>
</dbReference>
<organism evidence="15 16">
    <name type="scientific">Galemys pyrenaicus</name>
    <name type="common">Iberian desman</name>
    <name type="synonym">Pyrenean desman</name>
    <dbReference type="NCBI Taxonomy" id="202257"/>
    <lineage>
        <taxon>Eukaryota</taxon>
        <taxon>Metazoa</taxon>
        <taxon>Chordata</taxon>
        <taxon>Craniata</taxon>
        <taxon>Vertebrata</taxon>
        <taxon>Euteleostomi</taxon>
        <taxon>Mammalia</taxon>
        <taxon>Eutheria</taxon>
        <taxon>Laurasiatheria</taxon>
        <taxon>Eulipotyphla</taxon>
        <taxon>Talpidae</taxon>
        <taxon>Galemys</taxon>
    </lineage>
</organism>
<evidence type="ECO:0000256" key="12">
    <source>
        <dbReference type="RuleBase" id="RU000688"/>
    </source>
</evidence>
<evidence type="ECO:0000256" key="2">
    <source>
        <dbReference type="ARBA" id="ARBA00004651"/>
    </source>
</evidence>
<dbReference type="Proteomes" id="UP000700334">
    <property type="component" value="Unassembled WGS sequence"/>
</dbReference>
<keyword evidence="16" id="KW-1185">Reference proteome</keyword>
<comment type="function">
    <text evidence="1">Putative odorant or sperm cell receptor.</text>
</comment>
<keyword evidence="8 12" id="KW-0297">G-protein coupled receptor</keyword>
<dbReference type="SUPFAM" id="SSF81321">
    <property type="entry name" value="Family A G protein-coupled receptor-like"/>
    <property type="match status" value="2"/>
</dbReference>
<evidence type="ECO:0000256" key="3">
    <source>
        <dbReference type="ARBA" id="ARBA00022475"/>
    </source>
</evidence>
<evidence type="ECO:0000259" key="14">
    <source>
        <dbReference type="PROSITE" id="PS50262"/>
    </source>
</evidence>
<feature type="transmembrane region" description="Helical" evidence="13">
    <location>
        <begin position="292"/>
        <end position="318"/>
    </location>
</feature>
<evidence type="ECO:0000256" key="9">
    <source>
        <dbReference type="ARBA" id="ARBA00023136"/>
    </source>
</evidence>
<evidence type="ECO:0000313" key="16">
    <source>
        <dbReference type="Proteomes" id="UP000700334"/>
    </source>
</evidence>
<evidence type="ECO:0000256" key="10">
    <source>
        <dbReference type="ARBA" id="ARBA00023170"/>
    </source>
</evidence>
<dbReference type="PANTHER" id="PTHR26453">
    <property type="entry name" value="OLFACTORY RECEPTOR"/>
    <property type="match status" value="1"/>
</dbReference>
<feature type="transmembrane region" description="Helical" evidence="13">
    <location>
        <begin position="207"/>
        <end position="229"/>
    </location>
</feature>
<feature type="transmembrane region" description="Helical" evidence="13">
    <location>
        <begin position="407"/>
        <end position="432"/>
    </location>
</feature>
<dbReference type="OrthoDB" id="5950740at2759"/>
<feature type="domain" description="G-protein coupled receptors family 1 profile" evidence="14">
    <location>
        <begin position="91"/>
        <end position="259"/>
    </location>
</feature>
<evidence type="ECO:0000256" key="5">
    <source>
        <dbReference type="ARBA" id="ARBA00022692"/>
    </source>
</evidence>
<evidence type="ECO:0000256" key="4">
    <source>
        <dbReference type="ARBA" id="ARBA00022606"/>
    </source>
</evidence>
<reference evidence="15" key="1">
    <citation type="journal article" date="2021" name="Evol. Appl.">
        <title>The genome of the Pyrenean desman and the effects of bottlenecks and inbreeding on the genomic landscape of an endangered species.</title>
        <authorList>
            <person name="Escoda L."/>
            <person name="Castresana J."/>
        </authorList>
    </citation>
    <scope>NUCLEOTIDE SEQUENCE</scope>
    <source>
        <strain evidence="15">IBE-C5619</strain>
    </source>
</reference>
<evidence type="ECO:0000256" key="11">
    <source>
        <dbReference type="ARBA" id="ARBA00023224"/>
    </source>
</evidence>
<dbReference type="GO" id="GO:0004984">
    <property type="term" value="F:olfactory receptor activity"/>
    <property type="evidence" value="ECO:0007669"/>
    <property type="project" value="InterPro"/>
</dbReference>
<dbReference type="PRINTS" id="PR00237">
    <property type="entry name" value="GPCRRHODOPSN"/>
</dbReference>
<evidence type="ECO:0000313" key="15">
    <source>
        <dbReference type="EMBL" id="KAG8505928.1"/>
    </source>
</evidence>
<evidence type="ECO:0000256" key="6">
    <source>
        <dbReference type="ARBA" id="ARBA00022725"/>
    </source>
</evidence>
<gene>
    <name evidence="15" type="ORF">J0S82_001340</name>
</gene>
<dbReference type="EMBL" id="JAGFMF010012210">
    <property type="protein sequence ID" value="KAG8505928.1"/>
    <property type="molecule type" value="Genomic_DNA"/>
</dbReference>
<feature type="transmembrane region" description="Helical" evidence="13">
    <location>
        <begin position="366"/>
        <end position="387"/>
    </location>
</feature>
<dbReference type="InterPro" id="IPR000725">
    <property type="entry name" value="Olfact_rcpt"/>
</dbReference>
<keyword evidence="5 12" id="KW-0812">Transmembrane</keyword>
<keyword evidence="10 12" id="KW-0675">Receptor</keyword>
<feature type="transmembrane region" description="Helical" evidence="13">
    <location>
        <begin position="244"/>
        <end position="262"/>
    </location>
</feature>
<proteinExistence type="inferred from homology"/>
<evidence type="ECO:0000256" key="8">
    <source>
        <dbReference type="ARBA" id="ARBA00023040"/>
    </source>
</evidence>
<keyword evidence="11 12" id="KW-0807">Transducer</keyword>
<dbReference type="Pfam" id="PF13853">
    <property type="entry name" value="7tm_4"/>
    <property type="match status" value="1"/>
</dbReference>
<feature type="transmembrane region" description="Helical" evidence="13">
    <location>
        <begin position="452"/>
        <end position="478"/>
    </location>
</feature>
<dbReference type="InterPro" id="IPR000276">
    <property type="entry name" value="GPCR_Rhodpsn"/>
</dbReference>
<feature type="transmembrane region" description="Helical" evidence="13">
    <location>
        <begin position="78"/>
        <end position="97"/>
    </location>
</feature>
<feature type="domain" description="G-protein coupled receptors family 1 profile" evidence="14">
    <location>
        <begin position="308"/>
        <end position="479"/>
    </location>
</feature>
<comment type="caution">
    <text evidence="15">The sequence shown here is derived from an EMBL/GenBank/DDBJ whole genome shotgun (WGS) entry which is preliminary data.</text>
</comment>
<dbReference type="AlphaFoldDB" id="A0A8J6DH98"/>
<dbReference type="InterPro" id="IPR017452">
    <property type="entry name" value="GPCR_Rhodpsn_7TM"/>
</dbReference>
<feature type="transmembrane region" description="Helical" evidence="13">
    <location>
        <begin position="25"/>
        <end position="48"/>
    </location>
</feature>
<keyword evidence="4" id="KW-0716">Sensory transduction</keyword>
<dbReference type="PRINTS" id="PR00245">
    <property type="entry name" value="OLFACTORYR"/>
</dbReference>
<dbReference type="FunFam" id="1.20.1070.10:FF:000005">
    <property type="entry name" value="Olfactory receptor"/>
    <property type="match status" value="2"/>
</dbReference>
<accession>A0A8J6DH98</accession>
<comment type="similarity">
    <text evidence="12">Belongs to the G-protein coupled receptor 1 family.</text>
</comment>
<evidence type="ECO:0000256" key="1">
    <source>
        <dbReference type="ARBA" id="ARBA00003929"/>
    </source>
</evidence>
<dbReference type="PROSITE" id="PS00237">
    <property type="entry name" value="G_PROTEIN_RECEP_F1_1"/>
    <property type="match status" value="1"/>
</dbReference>
<keyword evidence="6" id="KW-0552">Olfaction</keyword>
<sequence length="479" mass="53503">MEENNGSSFTGFILLGFSDRPQLELVLFVVLLIFYSFTLLGNTTIIALSRLDPNLHTPMYFFLSNLSFLDLCYTTTQLYISLGLGCTECILLGAMAFDRYAAVCRPLHYTVIMHPRLCSLMASASWIFGFSNSLVQTVLTFILPLCGRNKLDHFLCEIPALLKLACVDITTTQSEMFFASVVILLVPVSLIMFSYGRISASGQRKAFGTCGSHFVVVYLFYGTAMYAYLQPSDNYSQDQGKFTTLFYGIITPMMNPLIYTLRNKDVKEAMKRLINSVGDTAPETFARPQLELVLFCLILIFYSFTLLGNTTIIALSYLDPNLHTPMYFFLSNLSFLDLCYTTSVVPQFLVNLSGADKSISYGGCVAQLYISLGLGCTECILLGAMAFDRYAAVCRPLHYTVIMHPRLCSLMASASWIFGFSNSLVQTVLTFILPLCGRNKLDHFLCEIPALLKLACVDITTTQSEMFFASVVILLFLFH</sequence>
<feature type="transmembrane region" description="Helical" evidence="13">
    <location>
        <begin position="177"/>
        <end position="195"/>
    </location>
</feature>
<dbReference type="GO" id="GO:0004930">
    <property type="term" value="F:G protein-coupled receptor activity"/>
    <property type="evidence" value="ECO:0007669"/>
    <property type="project" value="UniProtKB-KW"/>
</dbReference>
<name>A0A8J6DH98_GALPY</name>
<evidence type="ECO:0000256" key="7">
    <source>
        <dbReference type="ARBA" id="ARBA00022989"/>
    </source>
</evidence>
<keyword evidence="3" id="KW-1003">Cell membrane</keyword>